<dbReference type="KEGG" id="svp:Pan189_26470"/>
<reference evidence="1 2" key="1">
    <citation type="submission" date="2019-02" db="EMBL/GenBank/DDBJ databases">
        <title>Deep-cultivation of Planctomycetes and their phenomic and genomic characterization uncovers novel biology.</title>
        <authorList>
            <person name="Wiegand S."/>
            <person name="Jogler M."/>
            <person name="Boedeker C."/>
            <person name="Pinto D."/>
            <person name="Vollmers J."/>
            <person name="Rivas-Marin E."/>
            <person name="Kohn T."/>
            <person name="Peeters S.H."/>
            <person name="Heuer A."/>
            <person name="Rast P."/>
            <person name="Oberbeckmann S."/>
            <person name="Bunk B."/>
            <person name="Jeske O."/>
            <person name="Meyerdierks A."/>
            <person name="Storesund J.E."/>
            <person name="Kallscheuer N."/>
            <person name="Luecker S."/>
            <person name="Lage O.M."/>
            <person name="Pohl T."/>
            <person name="Merkel B.J."/>
            <person name="Hornburger P."/>
            <person name="Mueller R.-W."/>
            <person name="Bruemmer F."/>
            <person name="Labrenz M."/>
            <person name="Spormann A.M."/>
            <person name="Op den Camp H."/>
            <person name="Overmann J."/>
            <person name="Amann R."/>
            <person name="Jetten M.S.M."/>
            <person name="Mascher T."/>
            <person name="Medema M.H."/>
            <person name="Devos D.P."/>
            <person name="Kaster A.-K."/>
            <person name="Ovreas L."/>
            <person name="Rohde M."/>
            <person name="Galperin M.Y."/>
            <person name="Jogler C."/>
        </authorList>
    </citation>
    <scope>NUCLEOTIDE SEQUENCE [LARGE SCALE GENOMIC DNA]</scope>
    <source>
        <strain evidence="1 2">Pan189</strain>
    </source>
</reference>
<sequence>MKQFVGSIAILRRTGETGGDEFLGLWSDGRACYHFPEVHKLDDESFRQSLIREIGWMTGLDGKRDFIVSGAPRAHIEAIEEGKSPDENVVLVAEFYLAEFMGKRWQSHLDEAVRENRASWISKDDIEAGHAPDRRPICSRLLSLLRTADMLRPWQSE</sequence>
<evidence type="ECO:0000313" key="2">
    <source>
        <dbReference type="Proteomes" id="UP000317318"/>
    </source>
</evidence>
<proteinExistence type="predicted"/>
<evidence type="ECO:0000313" key="1">
    <source>
        <dbReference type="EMBL" id="QDT38257.1"/>
    </source>
</evidence>
<keyword evidence="2" id="KW-1185">Reference proteome</keyword>
<dbReference type="OrthoDB" id="215101at2"/>
<dbReference type="Proteomes" id="UP000317318">
    <property type="component" value="Chromosome"/>
</dbReference>
<dbReference type="AlphaFoldDB" id="A0A517R338"/>
<organism evidence="1 2">
    <name type="scientific">Stratiformator vulcanicus</name>
    <dbReference type="NCBI Taxonomy" id="2527980"/>
    <lineage>
        <taxon>Bacteria</taxon>
        <taxon>Pseudomonadati</taxon>
        <taxon>Planctomycetota</taxon>
        <taxon>Planctomycetia</taxon>
        <taxon>Planctomycetales</taxon>
        <taxon>Planctomycetaceae</taxon>
        <taxon>Stratiformator</taxon>
    </lineage>
</organism>
<dbReference type="EMBL" id="CP036268">
    <property type="protein sequence ID" value="QDT38257.1"/>
    <property type="molecule type" value="Genomic_DNA"/>
</dbReference>
<protein>
    <recommendedName>
        <fullName evidence="3">Nudix hydrolase domain-containing protein</fullName>
    </recommendedName>
</protein>
<accession>A0A517R338</accession>
<evidence type="ECO:0008006" key="3">
    <source>
        <dbReference type="Google" id="ProtNLM"/>
    </source>
</evidence>
<gene>
    <name evidence="1" type="ORF">Pan189_26470</name>
</gene>
<dbReference type="RefSeq" id="WP_145364355.1">
    <property type="nucleotide sequence ID" value="NZ_CP036268.1"/>
</dbReference>
<name>A0A517R338_9PLAN</name>